<feature type="coiled-coil region" evidence="1">
    <location>
        <begin position="3"/>
        <end position="30"/>
    </location>
</feature>
<protein>
    <submittedName>
        <fullName evidence="2">Uncharacterized protein</fullName>
    </submittedName>
</protein>
<dbReference type="AlphaFoldDB" id="A0AAV7RHC6"/>
<dbReference type="Proteomes" id="UP001066276">
    <property type="component" value="Chromosome 5"/>
</dbReference>
<accession>A0AAV7RHC6</accession>
<gene>
    <name evidence="2" type="ORF">NDU88_003839</name>
</gene>
<evidence type="ECO:0000313" key="2">
    <source>
        <dbReference type="EMBL" id="KAJ1151052.1"/>
    </source>
</evidence>
<reference evidence="2" key="1">
    <citation type="journal article" date="2022" name="bioRxiv">
        <title>Sequencing and chromosome-scale assembly of the giantPleurodeles waltlgenome.</title>
        <authorList>
            <person name="Brown T."/>
            <person name="Elewa A."/>
            <person name="Iarovenko S."/>
            <person name="Subramanian E."/>
            <person name="Araus A.J."/>
            <person name="Petzold A."/>
            <person name="Susuki M."/>
            <person name="Suzuki K.-i.T."/>
            <person name="Hayashi T."/>
            <person name="Toyoda A."/>
            <person name="Oliveira C."/>
            <person name="Osipova E."/>
            <person name="Leigh N.D."/>
            <person name="Simon A."/>
            <person name="Yun M.H."/>
        </authorList>
    </citation>
    <scope>NUCLEOTIDE SEQUENCE</scope>
    <source>
        <strain evidence="2">20211129_DDA</strain>
        <tissue evidence="2">Liver</tissue>
    </source>
</reference>
<sequence length="87" mass="10100">MWLDSTERRILELEDRNMDALKRLETLKATAAKNEDLEVRLADNNLCIANTGQMDELVQALQCEQFERSAFTETFVVERVHRTLAQC</sequence>
<keyword evidence="1" id="KW-0175">Coiled coil</keyword>
<evidence type="ECO:0000256" key="1">
    <source>
        <dbReference type="SAM" id="Coils"/>
    </source>
</evidence>
<name>A0AAV7RHC6_PLEWA</name>
<dbReference type="EMBL" id="JANPWB010000009">
    <property type="protein sequence ID" value="KAJ1151052.1"/>
    <property type="molecule type" value="Genomic_DNA"/>
</dbReference>
<comment type="caution">
    <text evidence="2">The sequence shown here is derived from an EMBL/GenBank/DDBJ whole genome shotgun (WGS) entry which is preliminary data.</text>
</comment>
<proteinExistence type="predicted"/>
<organism evidence="2 3">
    <name type="scientific">Pleurodeles waltl</name>
    <name type="common">Iberian ribbed newt</name>
    <dbReference type="NCBI Taxonomy" id="8319"/>
    <lineage>
        <taxon>Eukaryota</taxon>
        <taxon>Metazoa</taxon>
        <taxon>Chordata</taxon>
        <taxon>Craniata</taxon>
        <taxon>Vertebrata</taxon>
        <taxon>Euteleostomi</taxon>
        <taxon>Amphibia</taxon>
        <taxon>Batrachia</taxon>
        <taxon>Caudata</taxon>
        <taxon>Salamandroidea</taxon>
        <taxon>Salamandridae</taxon>
        <taxon>Pleurodelinae</taxon>
        <taxon>Pleurodeles</taxon>
    </lineage>
</organism>
<evidence type="ECO:0000313" key="3">
    <source>
        <dbReference type="Proteomes" id="UP001066276"/>
    </source>
</evidence>
<keyword evidence="3" id="KW-1185">Reference proteome</keyword>